<evidence type="ECO:0000256" key="3">
    <source>
        <dbReference type="ARBA" id="ARBA00022598"/>
    </source>
</evidence>
<evidence type="ECO:0000313" key="7">
    <source>
        <dbReference type="Proteomes" id="UP000288716"/>
    </source>
</evidence>
<feature type="non-terminal residue" evidence="6">
    <location>
        <position position="1"/>
    </location>
</feature>
<protein>
    <submittedName>
        <fullName evidence="6">4-coumarate--CoA ligase 1-like protein</fullName>
    </submittedName>
</protein>
<name>A0A443SLM1_9ACAR</name>
<dbReference type="SUPFAM" id="SSF56801">
    <property type="entry name" value="Acetyl-CoA synthetase-like"/>
    <property type="match status" value="1"/>
</dbReference>
<dbReference type="EMBL" id="NCKV01001385">
    <property type="protein sequence ID" value="RWS28431.1"/>
    <property type="molecule type" value="Genomic_DNA"/>
</dbReference>
<dbReference type="InterPro" id="IPR045851">
    <property type="entry name" value="AMP-bd_C_sf"/>
</dbReference>
<gene>
    <name evidence="6" type="ORF">B4U80_06336</name>
</gene>
<feature type="domain" description="AMP-binding enzyme C-terminal" evidence="5">
    <location>
        <begin position="17"/>
        <end position="92"/>
    </location>
</feature>
<dbReference type="OrthoDB" id="6484520at2759"/>
<dbReference type="GO" id="GO:0016405">
    <property type="term" value="F:CoA-ligase activity"/>
    <property type="evidence" value="ECO:0007669"/>
    <property type="project" value="TreeGrafter"/>
</dbReference>
<keyword evidence="3 6" id="KW-0436">Ligase</keyword>
<dbReference type="Proteomes" id="UP000288716">
    <property type="component" value="Unassembled WGS sequence"/>
</dbReference>
<evidence type="ECO:0000256" key="2">
    <source>
        <dbReference type="ARBA" id="ARBA00006432"/>
    </source>
</evidence>
<comment type="subcellular location">
    <subcellularLocation>
        <location evidence="1">Peroxisome</location>
    </subcellularLocation>
</comment>
<comment type="similarity">
    <text evidence="2">Belongs to the ATP-dependent AMP-binding enzyme family.</text>
</comment>
<dbReference type="PANTHER" id="PTHR24096:SF149">
    <property type="entry name" value="AMP-BINDING DOMAIN-CONTAINING PROTEIN-RELATED"/>
    <property type="match status" value="1"/>
</dbReference>
<dbReference type="Pfam" id="PF13193">
    <property type="entry name" value="AMP-binding_C"/>
    <property type="match status" value="1"/>
</dbReference>
<dbReference type="AlphaFoldDB" id="A0A443SLM1"/>
<reference evidence="6 7" key="1">
    <citation type="journal article" date="2018" name="Gigascience">
        <title>Genomes of trombidid mites reveal novel predicted allergens and laterally-transferred genes associated with secondary metabolism.</title>
        <authorList>
            <person name="Dong X."/>
            <person name="Chaisiri K."/>
            <person name="Xia D."/>
            <person name="Armstrong S.D."/>
            <person name="Fang Y."/>
            <person name="Donnelly M.J."/>
            <person name="Kadowaki T."/>
            <person name="McGarry J.W."/>
            <person name="Darby A.C."/>
            <person name="Makepeace B.L."/>
        </authorList>
    </citation>
    <scope>NUCLEOTIDE SEQUENCE [LARGE SCALE GENOMIC DNA]</scope>
    <source>
        <strain evidence="6">UoL-UT</strain>
    </source>
</reference>
<accession>A0A443SLM1</accession>
<dbReference type="InterPro" id="IPR025110">
    <property type="entry name" value="AMP-bd_C"/>
</dbReference>
<evidence type="ECO:0000256" key="4">
    <source>
        <dbReference type="ARBA" id="ARBA00023140"/>
    </source>
</evidence>
<evidence type="ECO:0000256" key="1">
    <source>
        <dbReference type="ARBA" id="ARBA00004275"/>
    </source>
</evidence>
<dbReference type="VEuPathDB" id="VectorBase:LDEU003609"/>
<keyword evidence="7" id="KW-1185">Reference proteome</keyword>
<dbReference type="FunFam" id="3.30.300.30:FF:000007">
    <property type="entry name" value="4-coumarate--CoA ligase 2"/>
    <property type="match status" value="1"/>
</dbReference>
<feature type="non-terminal residue" evidence="6">
    <location>
        <position position="102"/>
    </location>
</feature>
<organism evidence="6 7">
    <name type="scientific">Leptotrombidium deliense</name>
    <dbReference type="NCBI Taxonomy" id="299467"/>
    <lineage>
        <taxon>Eukaryota</taxon>
        <taxon>Metazoa</taxon>
        <taxon>Ecdysozoa</taxon>
        <taxon>Arthropoda</taxon>
        <taxon>Chelicerata</taxon>
        <taxon>Arachnida</taxon>
        <taxon>Acari</taxon>
        <taxon>Acariformes</taxon>
        <taxon>Trombidiformes</taxon>
        <taxon>Prostigmata</taxon>
        <taxon>Anystina</taxon>
        <taxon>Parasitengona</taxon>
        <taxon>Trombiculoidea</taxon>
        <taxon>Trombiculidae</taxon>
        <taxon>Leptotrombidium</taxon>
    </lineage>
</organism>
<evidence type="ECO:0000313" key="6">
    <source>
        <dbReference type="EMBL" id="RWS28431.1"/>
    </source>
</evidence>
<dbReference type="STRING" id="299467.A0A443SLM1"/>
<proteinExistence type="inferred from homology"/>
<evidence type="ECO:0000259" key="5">
    <source>
        <dbReference type="Pfam" id="PF13193"/>
    </source>
</evidence>
<sequence length="102" mass="11505">HYKELIKCDGQQVAPEELESLLNSHSSIQEAAVVGVSDEKHGQVPKAFVILKPRMSVTPEDIDDYMRDKVADWKQLRGGIVFLENLPNTPTGSVDRRRLSIY</sequence>
<dbReference type="Gene3D" id="3.30.300.30">
    <property type="match status" value="1"/>
</dbReference>
<keyword evidence="4" id="KW-0576">Peroxisome</keyword>
<comment type="caution">
    <text evidence="6">The sequence shown here is derived from an EMBL/GenBank/DDBJ whole genome shotgun (WGS) entry which is preliminary data.</text>
</comment>
<dbReference type="PANTHER" id="PTHR24096">
    <property type="entry name" value="LONG-CHAIN-FATTY-ACID--COA LIGASE"/>
    <property type="match status" value="1"/>
</dbReference>
<dbReference type="GO" id="GO:0005777">
    <property type="term" value="C:peroxisome"/>
    <property type="evidence" value="ECO:0007669"/>
    <property type="project" value="UniProtKB-SubCell"/>
</dbReference>